<evidence type="ECO:0000313" key="1">
    <source>
        <dbReference type="EMBL" id="KKL22728.1"/>
    </source>
</evidence>
<protein>
    <submittedName>
        <fullName evidence="1">Uncharacterized protein</fullName>
    </submittedName>
</protein>
<reference evidence="1" key="1">
    <citation type="journal article" date="2015" name="Nature">
        <title>Complex archaea that bridge the gap between prokaryotes and eukaryotes.</title>
        <authorList>
            <person name="Spang A."/>
            <person name="Saw J.H."/>
            <person name="Jorgensen S.L."/>
            <person name="Zaremba-Niedzwiedzka K."/>
            <person name="Martijn J."/>
            <person name="Lind A.E."/>
            <person name="van Eijk R."/>
            <person name="Schleper C."/>
            <person name="Guy L."/>
            <person name="Ettema T.J."/>
        </authorList>
    </citation>
    <scope>NUCLEOTIDE SEQUENCE</scope>
</reference>
<sequence>MQPVIYEVVGMTYYTNITMWDGESSGVEFKVKNVRADKGLAEAMKFLSHKDGKSAVRRVIEFLQRDFDEFERQIRDARFPGFKNK</sequence>
<comment type="caution">
    <text evidence="1">The sequence shown here is derived from an EMBL/GenBank/DDBJ whole genome shotgun (WGS) entry which is preliminary data.</text>
</comment>
<name>A0A0F9EFI0_9ZZZZ</name>
<accession>A0A0F9EFI0</accession>
<dbReference type="AlphaFoldDB" id="A0A0F9EFI0"/>
<gene>
    <name evidence="1" type="ORF">LCGC14_2432550</name>
</gene>
<proteinExistence type="predicted"/>
<organism evidence="1">
    <name type="scientific">marine sediment metagenome</name>
    <dbReference type="NCBI Taxonomy" id="412755"/>
    <lineage>
        <taxon>unclassified sequences</taxon>
        <taxon>metagenomes</taxon>
        <taxon>ecological metagenomes</taxon>
    </lineage>
</organism>
<dbReference type="EMBL" id="LAZR01037238">
    <property type="protein sequence ID" value="KKL22728.1"/>
    <property type="molecule type" value="Genomic_DNA"/>
</dbReference>